<dbReference type="PANTHER" id="PTHR10285">
    <property type="entry name" value="URIDINE KINASE"/>
    <property type="match status" value="1"/>
</dbReference>
<evidence type="ECO:0000313" key="2">
    <source>
        <dbReference type="EMBL" id="KUL33409.1"/>
    </source>
</evidence>
<feature type="region of interest" description="Disordered" evidence="1">
    <location>
        <begin position="193"/>
        <end position="216"/>
    </location>
</feature>
<evidence type="ECO:0000313" key="3">
    <source>
        <dbReference type="Proteomes" id="UP000053244"/>
    </source>
</evidence>
<dbReference type="Proteomes" id="UP000053244">
    <property type="component" value="Unassembled WGS sequence"/>
</dbReference>
<keyword evidence="3" id="KW-1185">Reference proteome</keyword>
<evidence type="ECO:0000256" key="1">
    <source>
        <dbReference type="SAM" id="MobiDB-lite"/>
    </source>
</evidence>
<reference evidence="2 3" key="1">
    <citation type="submission" date="2015-10" db="EMBL/GenBank/DDBJ databases">
        <authorList>
            <person name="Gilbert D.G."/>
        </authorList>
    </citation>
    <scope>NUCLEOTIDE SEQUENCE [LARGE SCALE GENOMIC DNA]</scope>
    <source>
        <strain evidence="2 3">NRRL B-16712</strain>
    </source>
</reference>
<gene>
    <name evidence="2" type="ORF">ADL15_18135</name>
</gene>
<dbReference type="EMBL" id="LLZH01000145">
    <property type="protein sequence ID" value="KUL33409.1"/>
    <property type="molecule type" value="Genomic_DNA"/>
</dbReference>
<dbReference type="AlphaFoldDB" id="A0A101JUW3"/>
<dbReference type="Gene3D" id="3.40.50.300">
    <property type="entry name" value="P-loop containing nucleotide triphosphate hydrolases"/>
    <property type="match status" value="1"/>
</dbReference>
<comment type="caution">
    <text evidence="2">The sequence shown here is derived from an EMBL/GenBank/DDBJ whole genome shotgun (WGS) entry which is preliminary data.</text>
</comment>
<dbReference type="InterPro" id="IPR027417">
    <property type="entry name" value="P-loop_NTPase"/>
</dbReference>
<dbReference type="RefSeq" id="WP_067692123.1">
    <property type="nucleotide sequence ID" value="NZ_LLZH01000145.1"/>
</dbReference>
<sequence length="216" mass="23820">MSTPERDRVLTTVATAITDRRADGFLRVGVDGPDGSGKTTLADELAGTLRARGTAVVRVSIDDFHHVRAIRHRRGRDSPDGFWLDSYDYDRFRTDVLTPFGPGGTGRYRPAAHDVATDALLNPEPVQAPPGAVLIVDGIFLHRDELAGAWDLSLFLDVPFTETARRMAARDGTPPDPSHPGMRRYVEAQRPYFTTSPPPRRATWLLDNTNPATPHL</sequence>
<dbReference type="GO" id="GO:0016301">
    <property type="term" value="F:kinase activity"/>
    <property type="evidence" value="ECO:0007669"/>
    <property type="project" value="UniProtKB-KW"/>
</dbReference>
<protein>
    <submittedName>
        <fullName evidence="2">Uridine kinase</fullName>
    </submittedName>
</protein>
<feature type="compositionally biased region" description="Polar residues" evidence="1">
    <location>
        <begin position="206"/>
        <end position="216"/>
    </location>
</feature>
<organism evidence="2 3">
    <name type="scientific">Actinoplanes awajinensis subsp. mycoplanecinus</name>
    <dbReference type="NCBI Taxonomy" id="135947"/>
    <lineage>
        <taxon>Bacteria</taxon>
        <taxon>Bacillati</taxon>
        <taxon>Actinomycetota</taxon>
        <taxon>Actinomycetes</taxon>
        <taxon>Micromonosporales</taxon>
        <taxon>Micromonosporaceae</taxon>
        <taxon>Actinoplanes</taxon>
    </lineage>
</organism>
<dbReference type="SUPFAM" id="SSF52540">
    <property type="entry name" value="P-loop containing nucleoside triphosphate hydrolases"/>
    <property type="match status" value="1"/>
</dbReference>
<name>A0A101JUW3_9ACTN</name>
<feature type="non-terminal residue" evidence="2">
    <location>
        <position position="216"/>
    </location>
</feature>
<keyword evidence="2" id="KW-0418">Kinase</keyword>
<accession>A0A101JUW3</accession>
<proteinExistence type="predicted"/>
<keyword evidence="2" id="KW-0808">Transferase</keyword>